<protein>
    <recommendedName>
        <fullName evidence="4">Rifin</fullName>
    </recommendedName>
</protein>
<evidence type="ECO:0008006" key="4">
    <source>
        <dbReference type="Google" id="ProtNLM"/>
    </source>
</evidence>
<reference evidence="2 3" key="1">
    <citation type="submission" date="2013-02" db="EMBL/GenBank/DDBJ databases">
        <title>The Genome Annotation of Plasmodium falciparum CAMP/Malaysia.</title>
        <authorList>
            <consortium name="The Broad Institute Genome Sequencing Platform"/>
            <consortium name="The Broad Institute Genome Sequencing Center for Infectious Disease"/>
            <person name="Neafsey D."/>
            <person name="Hoffman S."/>
            <person name="Volkman S."/>
            <person name="Rosenthal P."/>
            <person name="Walker B."/>
            <person name="Young S.K."/>
            <person name="Zeng Q."/>
            <person name="Gargeya S."/>
            <person name="Fitzgerald M."/>
            <person name="Haas B."/>
            <person name="Abouelleil A."/>
            <person name="Allen A.W."/>
            <person name="Alvarado L."/>
            <person name="Arachchi H.M."/>
            <person name="Berlin A.M."/>
            <person name="Chapman S.B."/>
            <person name="Gainer-Dewar J."/>
            <person name="Goldberg J."/>
            <person name="Griggs A."/>
            <person name="Gujja S."/>
            <person name="Hansen M."/>
            <person name="Howarth C."/>
            <person name="Imamovic A."/>
            <person name="Ireland A."/>
            <person name="Larimer J."/>
            <person name="McCowan C."/>
            <person name="Murphy C."/>
            <person name="Pearson M."/>
            <person name="Poon T.W."/>
            <person name="Priest M."/>
            <person name="Roberts A."/>
            <person name="Saif S."/>
            <person name="Shea T."/>
            <person name="Sisk P."/>
            <person name="Sykes S."/>
            <person name="Wortman J."/>
            <person name="Nusbaum C."/>
            <person name="Birren B."/>
        </authorList>
    </citation>
    <scope>NUCLEOTIDE SEQUENCE [LARGE SCALE GENOMIC DNA]</scope>
    <source>
        <strain evidence="2 3">CAMP/Malaysia</strain>
    </source>
</reference>
<evidence type="ECO:0000313" key="2">
    <source>
        <dbReference type="EMBL" id="ETW62142.1"/>
    </source>
</evidence>
<sequence>MKLHYSKILLFPLPLNILEYSKNKPYITPNTPTTTSRGLSECDLYMTNYDNDADMKSVKENFDRQASQRFDEYEERMITNKQKYKEQRDKDIQKIIVKDKIQKSLEEKVEKGCLKCGYGLGGVAAGVGIFGAIAVNEWTKTATASAIKFANLEGIKAGIPVVIGKIKDLGFLSKFSHIEWSNFINGSNYKSVKGLMEATKAAVTTNGKTCPTNIGHVCDAISNGEPTFQSIAEAGEKAAADATAAVEEAELFKVTNTSSTAYSTIGYSGIAILIILLVMIIIYLILRYRRKKKMNKKLQYTKLLNQ</sequence>
<dbReference type="AlphaFoldDB" id="A0A024X9B6"/>
<accession>A0A024X9B6</accession>
<evidence type="ECO:0000256" key="1">
    <source>
        <dbReference type="SAM" id="Phobius"/>
    </source>
</evidence>
<organism evidence="2 3">
    <name type="scientific">Plasmodium falciparum (isolate Camp / Malaysia)</name>
    <dbReference type="NCBI Taxonomy" id="5835"/>
    <lineage>
        <taxon>Eukaryota</taxon>
        <taxon>Sar</taxon>
        <taxon>Alveolata</taxon>
        <taxon>Apicomplexa</taxon>
        <taxon>Aconoidasida</taxon>
        <taxon>Haemosporida</taxon>
        <taxon>Plasmodiidae</taxon>
        <taxon>Plasmodium</taxon>
        <taxon>Plasmodium (Laverania)</taxon>
    </lineage>
</organism>
<proteinExistence type="predicted"/>
<reference evidence="2 3" key="2">
    <citation type="submission" date="2013-02" db="EMBL/GenBank/DDBJ databases">
        <title>The Genome Sequence of Plasmodium falciparum CAMP/Malaysia.</title>
        <authorList>
            <consortium name="The Broad Institute Genome Sequencing Platform"/>
            <consortium name="The Broad Institute Genome Sequencing Center for Infectious Disease"/>
            <person name="Neafsey D."/>
            <person name="Cheeseman I."/>
            <person name="Volkman S."/>
            <person name="Adams J."/>
            <person name="Walker B."/>
            <person name="Young S.K."/>
            <person name="Zeng Q."/>
            <person name="Gargeya S."/>
            <person name="Fitzgerald M."/>
            <person name="Haas B."/>
            <person name="Abouelleil A."/>
            <person name="Alvarado L."/>
            <person name="Arachchi H.M."/>
            <person name="Berlin A.M."/>
            <person name="Chapman S.B."/>
            <person name="Dewar J."/>
            <person name="Goldberg J."/>
            <person name="Griggs A."/>
            <person name="Gujja S."/>
            <person name="Hansen M."/>
            <person name="Howarth C."/>
            <person name="Imamovic A."/>
            <person name="Larimer J."/>
            <person name="McCowan C."/>
            <person name="Murphy C."/>
            <person name="Neiman D."/>
            <person name="Pearson M."/>
            <person name="Priest M."/>
            <person name="Roberts A."/>
            <person name="Saif S."/>
            <person name="Shea T."/>
            <person name="Sisk P."/>
            <person name="Sykes S."/>
            <person name="Wortman J."/>
            <person name="Nusbaum C."/>
            <person name="Birren B."/>
        </authorList>
    </citation>
    <scope>NUCLEOTIDE SEQUENCE [LARGE SCALE GENOMIC DNA]</scope>
    <source>
        <strain evidence="2 3">CAMP/Malaysia</strain>
    </source>
</reference>
<keyword evidence="1" id="KW-1133">Transmembrane helix</keyword>
<dbReference type="Pfam" id="PF02009">
    <property type="entry name" value="RIFIN"/>
    <property type="match status" value="1"/>
</dbReference>
<keyword evidence="1" id="KW-0812">Transmembrane</keyword>
<feature type="transmembrane region" description="Helical" evidence="1">
    <location>
        <begin position="265"/>
        <end position="286"/>
    </location>
</feature>
<dbReference type="OMA" id="ECDLYMT"/>
<gene>
    <name evidence="2" type="ORF">PFMC_02243</name>
</gene>
<dbReference type="EMBL" id="KI927509">
    <property type="protein sequence ID" value="ETW62142.1"/>
    <property type="molecule type" value="Genomic_DNA"/>
</dbReference>
<name>A0A024X9B6_PLAFC</name>
<keyword evidence="1" id="KW-0472">Membrane</keyword>
<dbReference type="NCBIfam" id="TIGR01477">
    <property type="entry name" value="RIFIN"/>
    <property type="match status" value="1"/>
</dbReference>
<dbReference type="Proteomes" id="UP000030694">
    <property type="component" value="Unassembled WGS sequence"/>
</dbReference>
<evidence type="ECO:0000313" key="3">
    <source>
        <dbReference type="Proteomes" id="UP000030694"/>
    </source>
</evidence>
<dbReference type="InterPro" id="IPR006373">
    <property type="entry name" value="VSA_Rifin"/>
</dbReference>